<keyword evidence="7" id="KW-0067">ATP-binding</keyword>
<dbReference type="InterPro" id="IPR034001">
    <property type="entry name" value="ABCG_PDR_1"/>
</dbReference>
<dbReference type="CDD" id="cd03232">
    <property type="entry name" value="ABCG_PDR_domain2"/>
    <property type="match status" value="1"/>
</dbReference>
<keyword evidence="13" id="KW-1185">Reference proteome</keyword>
<dbReference type="FunFam" id="3.40.50.300:FF:000054">
    <property type="entry name" value="ABC multidrug transporter atrF"/>
    <property type="match status" value="1"/>
</dbReference>
<dbReference type="Pfam" id="PF01061">
    <property type="entry name" value="ABC2_membrane"/>
    <property type="match status" value="2"/>
</dbReference>
<keyword evidence="4" id="KW-1003">Cell membrane</keyword>
<dbReference type="InterPro" id="IPR043926">
    <property type="entry name" value="ABCG_dom"/>
</dbReference>
<feature type="transmembrane region" description="Helical" evidence="10">
    <location>
        <begin position="508"/>
        <end position="531"/>
    </location>
</feature>
<feature type="transmembrane region" description="Helical" evidence="10">
    <location>
        <begin position="651"/>
        <end position="670"/>
    </location>
</feature>
<feature type="transmembrane region" description="Helical" evidence="10">
    <location>
        <begin position="543"/>
        <end position="564"/>
    </location>
</feature>
<dbReference type="EMBL" id="KV878896">
    <property type="protein sequence ID" value="OJJ84718.1"/>
    <property type="molecule type" value="Genomic_DNA"/>
</dbReference>
<evidence type="ECO:0000256" key="2">
    <source>
        <dbReference type="ARBA" id="ARBA00006012"/>
    </source>
</evidence>
<dbReference type="InterPro" id="IPR027417">
    <property type="entry name" value="P-loop_NTPase"/>
</dbReference>
<feature type="transmembrane region" description="Helical" evidence="10">
    <location>
        <begin position="1205"/>
        <end position="1227"/>
    </location>
</feature>
<dbReference type="GO" id="GO:0005524">
    <property type="term" value="F:ATP binding"/>
    <property type="evidence" value="ECO:0007669"/>
    <property type="project" value="UniProtKB-KW"/>
</dbReference>
<proteinExistence type="inferred from homology"/>
<evidence type="ECO:0000256" key="6">
    <source>
        <dbReference type="ARBA" id="ARBA00022741"/>
    </source>
</evidence>
<dbReference type="RefSeq" id="XP_022401416.1">
    <property type="nucleotide sequence ID" value="XM_022541975.1"/>
</dbReference>
<dbReference type="InterPro" id="IPR010929">
    <property type="entry name" value="PDR_CDR_ABC"/>
</dbReference>
<evidence type="ECO:0000256" key="3">
    <source>
        <dbReference type="ARBA" id="ARBA00022448"/>
    </source>
</evidence>
<dbReference type="Proteomes" id="UP000184300">
    <property type="component" value="Unassembled WGS sequence"/>
</dbReference>
<dbReference type="Pfam" id="PF00005">
    <property type="entry name" value="ABC_tran"/>
    <property type="match status" value="2"/>
</dbReference>
<dbReference type="InterPro" id="IPR029481">
    <property type="entry name" value="ABC_trans_N"/>
</dbReference>
<dbReference type="Pfam" id="PF14510">
    <property type="entry name" value="ABC_trans_N"/>
    <property type="match status" value="1"/>
</dbReference>
<feature type="transmembrane region" description="Helical" evidence="10">
    <location>
        <begin position="756"/>
        <end position="777"/>
    </location>
</feature>
<keyword evidence="9 10" id="KW-0472">Membrane</keyword>
<feature type="domain" description="ABC transporter" evidence="11">
    <location>
        <begin position="144"/>
        <end position="398"/>
    </location>
</feature>
<dbReference type="InterPro" id="IPR003439">
    <property type="entry name" value="ABC_transporter-like_ATP-bd"/>
</dbReference>
<evidence type="ECO:0000259" key="11">
    <source>
        <dbReference type="PROSITE" id="PS50893"/>
    </source>
</evidence>
<feature type="transmembrane region" description="Helical" evidence="10">
    <location>
        <begin position="1248"/>
        <end position="1273"/>
    </location>
</feature>
<comment type="similarity">
    <text evidence="2">Belongs to the ABC transporter superfamily. ABCG family. PDR (TC 3.A.1.205) subfamily.</text>
</comment>
<keyword evidence="5 10" id="KW-0812">Transmembrane</keyword>
<comment type="subcellular location">
    <subcellularLocation>
        <location evidence="1">Cell membrane</location>
        <topology evidence="1">Multi-pass membrane protein</topology>
    </subcellularLocation>
</comment>
<evidence type="ECO:0000313" key="12">
    <source>
        <dbReference type="EMBL" id="OJJ84718.1"/>
    </source>
</evidence>
<feature type="transmembrane region" description="Helical" evidence="10">
    <location>
        <begin position="1327"/>
        <end position="1351"/>
    </location>
</feature>
<dbReference type="PROSITE" id="PS50893">
    <property type="entry name" value="ABC_TRANSPORTER_2"/>
    <property type="match status" value="2"/>
</dbReference>
<dbReference type="PANTHER" id="PTHR19241">
    <property type="entry name" value="ATP-BINDING CASSETTE TRANSPORTER"/>
    <property type="match status" value="1"/>
</dbReference>
<dbReference type="GO" id="GO:0016887">
    <property type="term" value="F:ATP hydrolysis activity"/>
    <property type="evidence" value="ECO:0007669"/>
    <property type="project" value="InterPro"/>
</dbReference>
<evidence type="ECO:0000256" key="5">
    <source>
        <dbReference type="ARBA" id="ARBA00022692"/>
    </source>
</evidence>
<name>A0A1L9VLA7_ASPGL</name>
<accession>A0A1L9VLA7</accession>
<evidence type="ECO:0000256" key="1">
    <source>
        <dbReference type="ARBA" id="ARBA00004651"/>
    </source>
</evidence>
<protein>
    <recommendedName>
        <fullName evidence="11">ABC transporter domain-containing protein</fullName>
    </recommendedName>
</protein>
<dbReference type="CDD" id="cd03233">
    <property type="entry name" value="ABCG_PDR_domain1"/>
    <property type="match status" value="1"/>
</dbReference>
<evidence type="ECO:0000256" key="10">
    <source>
        <dbReference type="SAM" id="Phobius"/>
    </source>
</evidence>
<dbReference type="Gene3D" id="3.40.50.300">
    <property type="entry name" value="P-loop containing nucleotide triphosphate hydrolases"/>
    <property type="match status" value="2"/>
</dbReference>
<reference evidence="13" key="1">
    <citation type="journal article" date="2017" name="Genome Biol.">
        <title>Comparative genomics reveals high biological diversity and specific adaptations in the industrially and medically important fungal genus Aspergillus.</title>
        <authorList>
            <person name="de Vries R.P."/>
            <person name="Riley R."/>
            <person name="Wiebenga A."/>
            <person name="Aguilar-Osorio G."/>
            <person name="Amillis S."/>
            <person name="Uchima C.A."/>
            <person name="Anderluh G."/>
            <person name="Asadollahi M."/>
            <person name="Askin M."/>
            <person name="Barry K."/>
            <person name="Battaglia E."/>
            <person name="Bayram O."/>
            <person name="Benocci T."/>
            <person name="Braus-Stromeyer S.A."/>
            <person name="Caldana C."/>
            <person name="Canovas D."/>
            <person name="Cerqueira G.C."/>
            <person name="Chen F."/>
            <person name="Chen W."/>
            <person name="Choi C."/>
            <person name="Clum A."/>
            <person name="Dos Santos R.A."/>
            <person name="Damasio A.R."/>
            <person name="Diallinas G."/>
            <person name="Emri T."/>
            <person name="Fekete E."/>
            <person name="Flipphi M."/>
            <person name="Freyberg S."/>
            <person name="Gallo A."/>
            <person name="Gournas C."/>
            <person name="Habgood R."/>
            <person name="Hainaut M."/>
            <person name="Harispe M.L."/>
            <person name="Henrissat B."/>
            <person name="Hilden K.S."/>
            <person name="Hope R."/>
            <person name="Hossain A."/>
            <person name="Karabika E."/>
            <person name="Karaffa L."/>
            <person name="Karanyi Z."/>
            <person name="Krasevec N."/>
            <person name="Kuo A."/>
            <person name="Kusch H."/>
            <person name="LaButti K."/>
            <person name="Lagendijk E.L."/>
            <person name="Lapidus A."/>
            <person name="Levasseur A."/>
            <person name="Lindquist E."/>
            <person name="Lipzen A."/>
            <person name="Logrieco A.F."/>
            <person name="MacCabe A."/>
            <person name="Maekelae M.R."/>
            <person name="Malavazi I."/>
            <person name="Melin P."/>
            <person name="Meyer V."/>
            <person name="Mielnichuk N."/>
            <person name="Miskei M."/>
            <person name="Molnar A.P."/>
            <person name="Mule G."/>
            <person name="Ngan C.Y."/>
            <person name="Orejas M."/>
            <person name="Orosz E."/>
            <person name="Ouedraogo J.P."/>
            <person name="Overkamp K.M."/>
            <person name="Park H.-S."/>
            <person name="Perrone G."/>
            <person name="Piumi F."/>
            <person name="Punt P.J."/>
            <person name="Ram A.F."/>
            <person name="Ramon A."/>
            <person name="Rauscher S."/>
            <person name="Record E."/>
            <person name="Riano-Pachon D.M."/>
            <person name="Robert V."/>
            <person name="Roehrig J."/>
            <person name="Ruller R."/>
            <person name="Salamov A."/>
            <person name="Salih N.S."/>
            <person name="Samson R.A."/>
            <person name="Sandor E."/>
            <person name="Sanguinetti M."/>
            <person name="Schuetze T."/>
            <person name="Sepcic K."/>
            <person name="Shelest E."/>
            <person name="Sherlock G."/>
            <person name="Sophianopoulou V."/>
            <person name="Squina F.M."/>
            <person name="Sun H."/>
            <person name="Susca A."/>
            <person name="Todd R.B."/>
            <person name="Tsang A."/>
            <person name="Unkles S.E."/>
            <person name="van de Wiele N."/>
            <person name="van Rossen-Uffink D."/>
            <person name="Oliveira J.V."/>
            <person name="Vesth T.C."/>
            <person name="Visser J."/>
            <person name="Yu J.-H."/>
            <person name="Zhou M."/>
            <person name="Andersen M.R."/>
            <person name="Archer D.B."/>
            <person name="Baker S.E."/>
            <person name="Benoit I."/>
            <person name="Brakhage A.A."/>
            <person name="Braus G.H."/>
            <person name="Fischer R."/>
            <person name="Frisvad J.C."/>
            <person name="Goldman G.H."/>
            <person name="Houbraken J."/>
            <person name="Oakley B."/>
            <person name="Pocsi I."/>
            <person name="Scazzocchio C."/>
            <person name="Seiboth B."/>
            <person name="vanKuyk P.A."/>
            <person name="Wortman J."/>
            <person name="Dyer P.S."/>
            <person name="Grigoriev I.V."/>
        </authorList>
    </citation>
    <scope>NUCLEOTIDE SEQUENCE [LARGE SCALE GENOMIC DNA]</scope>
    <source>
        <strain evidence="13">CBS 516.65</strain>
    </source>
</reference>
<dbReference type="FunFam" id="3.40.50.300:FF:000881">
    <property type="entry name" value="ABC multidrug transporter A-1"/>
    <property type="match status" value="1"/>
</dbReference>
<dbReference type="InterPro" id="IPR013525">
    <property type="entry name" value="ABC2_TM"/>
</dbReference>
<dbReference type="PROSITE" id="PS00211">
    <property type="entry name" value="ABC_TRANSPORTER_1"/>
    <property type="match status" value="1"/>
</dbReference>
<dbReference type="GO" id="GO:0140359">
    <property type="term" value="F:ABC-type transporter activity"/>
    <property type="evidence" value="ECO:0007669"/>
    <property type="project" value="InterPro"/>
</dbReference>
<feature type="transmembrane region" description="Helical" evidence="10">
    <location>
        <begin position="1444"/>
        <end position="1464"/>
    </location>
</feature>
<dbReference type="SMART" id="SM00382">
    <property type="entry name" value="AAA"/>
    <property type="match status" value="2"/>
</dbReference>
<keyword evidence="3" id="KW-0813">Transport</keyword>
<dbReference type="SUPFAM" id="SSF52540">
    <property type="entry name" value="P-loop containing nucleoside triphosphate hydrolases"/>
    <property type="match status" value="2"/>
</dbReference>
<dbReference type="VEuPathDB" id="FungiDB:ASPGLDRAFT_148750"/>
<evidence type="ECO:0000313" key="13">
    <source>
        <dbReference type="Proteomes" id="UP000184300"/>
    </source>
</evidence>
<dbReference type="Pfam" id="PF19055">
    <property type="entry name" value="ABC2_membrane_7"/>
    <property type="match status" value="1"/>
</dbReference>
<dbReference type="InterPro" id="IPR017871">
    <property type="entry name" value="ABC_transporter-like_CS"/>
</dbReference>
<feature type="transmembrane region" description="Helical" evidence="10">
    <location>
        <begin position="1293"/>
        <end position="1315"/>
    </location>
</feature>
<evidence type="ECO:0000256" key="9">
    <source>
        <dbReference type="ARBA" id="ARBA00023136"/>
    </source>
</evidence>
<evidence type="ECO:0000256" key="7">
    <source>
        <dbReference type="ARBA" id="ARBA00022840"/>
    </source>
</evidence>
<feature type="domain" description="ABC transporter" evidence="11">
    <location>
        <begin position="834"/>
        <end position="1076"/>
    </location>
</feature>
<dbReference type="Pfam" id="PF06422">
    <property type="entry name" value="PDR_CDR"/>
    <property type="match status" value="1"/>
</dbReference>
<dbReference type="GeneID" id="34458236"/>
<gene>
    <name evidence="12" type="ORF">ASPGLDRAFT_148750</name>
</gene>
<sequence length="1476" mass="165345">MSVLGGIPAMDSSEYQQRLGAGLEVRDTDTVSSTTQIDKMDGNQLAVDMEDEIEEMVRQLTRHSTHFSSSNAKNPFFEEDKETTWHPDSPFFKPKDWVRSLIAAQSQDPERFLQRSVGVAFKNLHVHGFGSPTDYQKDVFNALLSVGGLVRNIIGVGKQKVHILNNFNGLVRSGEMLVVLGRPGSGCSTFLKSIAGEMNGIYVNDDSYMNYQGISAPTMHKQFRGEAIFSAETDVHFPQLTVGETLTFAAMARAPRTRFPNLTRKEYAEHLRDVVMTMLGLKHTFNTRVGNDFVRGVSGGERKRVSIAEAILSGAPLQCWDNSTRGLDSANALEFCKNIRLMSDYTGTTACVAIYQASQNAYDVFDKVVVLYEGEQIYFGPTGEARKFFTNMGFDCPSRQTTADFLTSLTSPTERRVKPGYEAKVPRTPAEFAQRWQRSQECARLLREIDTFDKEHPIGGQSLTTFSEARRLMQSKRQRLKSPYTLSVLEQINLNLVRGFQRLKADMTLTYSALFGNFFISLILGSVFYNLPGDTSSFFSRGVLLFYAVLLAAFASALEILTLYAQRPIVEKQSRYAFYHPFTEAAASMLCDIPYKLTNSVTFNLPLYFLSNLKREPGAFFIFWLFSIMTTLTMSMVFRTFGAASRSLAQALVPAALLILGLVIYTGFIIPTKDMLGWSRWMNYIDPIAYSFESMMVNEFRNRKFPCTSFVPSGEGYENVDSINTICSTVSSTAGDPNIDGDAYLQTAYAYSNGHLWRNLGIVIAFMIFFMCVYLIATEYITEAPSKGEVLLFRRGNQPKHLQEDAENTPDAAYRADENAEGTGANIQRQTAIFQWQDLCYDIKIKNEPRRILDNVNGWVKPGTATALMGVSGAGKTTLLDVLATRVTMGVVTGDVLVDGQPRDDSFQRKTGYVQQQDVHLPTSTVREALQFSAILRQPAHLSRQEKLAYVEEVLELLGMQSYADAVVGVPGEGLNVEQRKRLTIGVELAARPQLLLFLDEPTSGLDSQTSWSILDLIEILTKHGQAILCTIHQPSAMLFQRFDRLLFLAKGGRTVYFGQIGENSSILADYFMRNGGHTLADGENPAEWMLDVIGAAPGSHSDIDWPAVWNKSPEKEAVVHHLGELKSTLSQKEKETGTNADYREFASPTSVQLWECLSRVFSQYWCTPSYIYSKLILSILTALYNGFSFFHAKNTQQGLQNQMFSIFMLMTIFGNLVQQIMPNFIIQRSIFEVRERPSKMYSWRVFMASNILVELPWNLLVAVLMFFCWYYPVGLYQNAQPTDAVHERGALMFLYLLMFLWFTSTFSHMVVAGVENAETGGNIANLLFSLLLLFCGVVSTPEAMPGFWIFMYRVSPFTYLVSGMLSTAVSGTSVTCSAIETLVFNPPDSQTCYDYLNPYAVRTGGYIENPNATSSCSYCPMASTDTFLAQVNSYWGEAWRNFGILWAYLAFNIVVALGIYWLARVPKGSKAKGSV</sequence>
<dbReference type="InterPro" id="IPR034003">
    <property type="entry name" value="ABCG_PDR_2"/>
</dbReference>
<dbReference type="InterPro" id="IPR003593">
    <property type="entry name" value="AAA+_ATPase"/>
</dbReference>
<dbReference type="OrthoDB" id="245989at2759"/>
<keyword evidence="8 10" id="KW-1133">Transmembrane helix</keyword>
<dbReference type="STRING" id="1160497.A0A1L9VLA7"/>
<evidence type="ECO:0000256" key="4">
    <source>
        <dbReference type="ARBA" id="ARBA00022475"/>
    </source>
</evidence>
<evidence type="ECO:0000256" key="8">
    <source>
        <dbReference type="ARBA" id="ARBA00022989"/>
    </source>
</evidence>
<feature type="transmembrane region" description="Helical" evidence="10">
    <location>
        <begin position="617"/>
        <end position="639"/>
    </location>
</feature>
<feature type="transmembrane region" description="Helical" evidence="10">
    <location>
        <begin position="1172"/>
        <end position="1193"/>
    </location>
</feature>
<keyword evidence="6" id="KW-0547">Nucleotide-binding</keyword>
<dbReference type="GO" id="GO:0005886">
    <property type="term" value="C:plasma membrane"/>
    <property type="evidence" value="ECO:0007669"/>
    <property type="project" value="UniProtKB-SubCell"/>
</dbReference>
<organism evidence="12 13">
    <name type="scientific">Aspergillus glaucus CBS 516.65</name>
    <dbReference type="NCBI Taxonomy" id="1160497"/>
    <lineage>
        <taxon>Eukaryota</taxon>
        <taxon>Fungi</taxon>
        <taxon>Dikarya</taxon>
        <taxon>Ascomycota</taxon>
        <taxon>Pezizomycotina</taxon>
        <taxon>Eurotiomycetes</taxon>
        <taxon>Eurotiomycetidae</taxon>
        <taxon>Eurotiales</taxon>
        <taxon>Aspergillaceae</taxon>
        <taxon>Aspergillus</taxon>
        <taxon>Aspergillus subgen. Aspergillus</taxon>
    </lineage>
</organism>